<comment type="caution">
    <text evidence="4">The sequence shown here is derived from an EMBL/GenBank/DDBJ whole genome shotgun (WGS) entry which is preliminary data.</text>
</comment>
<feature type="signal peptide" evidence="2">
    <location>
        <begin position="1"/>
        <end position="16"/>
    </location>
</feature>
<evidence type="ECO:0000256" key="1">
    <source>
        <dbReference type="ARBA" id="ARBA00005250"/>
    </source>
</evidence>
<dbReference type="Pfam" id="PF00753">
    <property type="entry name" value="Lactamase_B"/>
    <property type="match status" value="1"/>
</dbReference>
<gene>
    <name evidence="4" type="ORF">LZ496_10535</name>
</gene>
<dbReference type="RefSeq" id="WP_249904638.1">
    <property type="nucleotide sequence ID" value="NZ_JAMGBA010000002.1"/>
</dbReference>
<dbReference type="InterPro" id="IPR001279">
    <property type="entry name" value="Metallo-B-lactamas"/>
</dbReference>
<feature type="chain" id="PRO_5046388171" evidence="2">
    <location>
        <begin position="17"/>
        <end position="321"/>
    </location>
</feature>
<accession>A0ABT0RW02</accession>
<dbReference type="PROSITE" id="PS51257">
    <property type="entry name" value="PROKAR_LIPOPROTEIN"/>
    <property type="match status" value="1"/>
</dbReference>
<organism evidence="4 5">
    <name type="scientific">Sphingomonas caseinilyticus</name>
    <dbReference type="NCBI Taxonomy" id="2908205"/>
    <lineage>
        <taxon>Bacteria</taxon>
        <taxon>Pseudomonadati</taxon>
        <taxon>Pseudomonadota</taxon>
        <taxon>Alphaproteobacteria</taxon>
        <taxon>Sphingomonadales</taxon>
        <taxon>Sphingomonadaceae</taxon>
        <taxon>Sphingomonas</taxon>
    </lineage>
</organism>
<keyword evidence="2" id="KW-0732">Signal</keyword>
<name>A0ABT0RW02_9SPHN</name>
<dbReference type="SMART" id="SM00849">
    <property type="entry name" value="Lactamase_B"/>
    <property type="match status" value="1"/>
</dbReference>
<dbReference type="InterPro" id="IPR036866">
    <property type="entry name" value="RibonucZ/Hydroxyglut_hydro"/>
</dbReference>
<evidence type="ECO:0000256" key="2">
    <source>
        <dbReference type="SAM" id="SignalP"/>
    </source>
</evidence>
<dbReference type="InterPro" id="IPR050855">
    <property type="entry name" value="NDM-1-like"/>
</dbReference>
<evidence type="ECO:0000259" key="3">
    <source>
        <dbReference type="SMART" id="SM00849"/>
    </source>
</evidence>
<proteinExistence type="inferred from homology"/>
<feature type="domain" description="Metallo-beta-lactamase" evidence="3">
    <location>
        <begin position="41"/>
        <end position="241"/>
    </location>
</feature>
<dbReference type="PANTHER" id="PTHR42951">
    <property type="entry name" value="METALLO-BETA-LACTAMASE DOMAIN-CONTAINING"/>
    <property type="match status" value="1"/>
</dbReference>
<sequence>MRKAIFAAFFISAACAAPSAGTSANAYHLIPGSVPMDKGPDGNSIFLDAPEGLIVIDTGRHPAHGEKLLVYASERGKPIAAIVNTHWHLDHTTGNYDIRQVYPQVRVYATDAIEGALAGFLNRNREQADKMLADPKTPDARKAEILRARSVIDNPDRLRPTISVTSSGPMRIAGRRLEVHVAPFAATEADLWIYDPKARLAIVGDLVVDIVPFMDTACADGWKQALKDVAATPFVTLIPGHGASMDRSAFLQWKSAFENFVDCGRSERAKEECVAGWKRDAAPFIDAAHAGYVEEAAAYYIDTRLRSSPEGQQKYCRPLRA</sequence>
<evidence type="ECO:0000313" key="4">
    <source>
        <dbReference type="EMBL" id="MCL6699214.1"/>
    </source>
</evidence>
<dbReference type="Proteomes" id="UP001203410">
    <property type="component" value="Unassembled WGS sequence"/>
</dbReference>
<dbReference type="EMBL" id="JAMGBA010000002">
    <property type="protein sequence ID" value="MCL6699214.1"/>
    <property type="molecule type" value="Genomic_DNA"/>
</dbReference>
<dbReference type="SUPFAM" id="SSF56281">
    <property type="entry name" value="Metallo-hydrolase/oxidoreductase"/>
    <property type="match status" value="1"/>
</dbReference>
<dbReference type="Gene3D" id="3.60.15.10">
    <property type="entry name" value="Ribonuclease Z/Hydroxyacylglutathione hydrolase-like"/>
    <property type="match status" value="1"/>
</dbReference>
<keyword evidence="5" id="KW-1185">Reference proteome</keyword>
<dbReference type="PANTHER" id="PTHR42951:SF4">
    <property type="entry name" value="ACYL-COENZYME A THIOESTERASE MBLAC2"/>
    <property type="match status" value="1"/>
</dbReference>
<reference evidence="4 5" key="1">
    <citation type="submission" date="2022-05" db="EMBL/GenBank/DDBJ databases">
        <authorList>
            <person name="Jo J.-H."/>
            <person name="Im W.-T."/>
        </authorList>
    </citation>
    <scope>NUCLEOTIDE SEQUENCE [LARGE SCALE GENOMIC DNA]</scope>
    <source>
        <strain evidence="4 5">NSE70-1</strain>
    </source>
</reference>
<comment type="similarity">
    <text evidence="1">Belongs to the metallo-beta-lactamase superfamily. Class-B beta-lactamase family.</text>
</comment>
<evidence type="ECO:0000313" key="5">
    <source>
        <dbReference type="Proteomes" id="UP001203410"/>
    </source>
</evidence>
<protein>
    <submittedName>
        <fullName evidence="4">MBL fold metallo-hydrolase</fullName>
    </submittedName>
</protein>